<feature type="compositionally biased region" description="Basic and acidic residues" evidence="1">
    <location>
        <begin position="782"/>
        <end position="798"/>
    </location>
</feature>
<evidence type="ECO:0000256" key="1">
    <source>
        <dbReference type="SAM" id="MobiDB-lite"/>
    </source>
</evidence>
<protein>
    <recommendedName>
        <fullName evidence="4">COP1-interacting protein 7</fullName>
    </recommendedName>
</protein>
<keyword evidence="3" id="KW-1185">Reference proteome</keyword>
<feature type="compositionally biased region" description="Acidic residues" evidence="1">
    <location>
        <begin position="722"/>
        <end position="734"/>
    </location>
</feature>
<feature type="region of interest" description="Disordered" evidence="1">
    <location>
        <begin position="630"/>
        <end position="689"/>
    </location>
</feature>
<feature type="compositionally biased region" description="Basic and acidic residues" evidence="1">
    <location>
        <begin position="837"/>
        <end position="853"/>
    </location>
</feature>
<feature type="region of interest" description="Disordered" evidence="1">
    <location>
        <begin position="534"/>
        <end position="618"/>
    </location>
</feature>
<feature type="region of interest" description="Disordered" evidence="1">
    <location>
        <begin position="885"/>
        <end position="906"/>
    </location>
</feature>
<feature type="compositionally biased region" description="Low complexity" evidence="1">
    <location>
        <begin position="1174"/>
        <end position="1190"/>
    </location>
</feature>
<feature type="region of interest" description="Disordered" evidence="1">
    <location>
        <begin position="1047"/>
        <end position="1095"/>
    </location>
</feature>
<feature type="compositionally biased region" description="Basic and acidic residues" evidence="1">
    <location>
        <begin position="1060"/>
        <end position="1095"/>
    </location>
</feature>
<dbReference type="EMBL" id="JBJQOH010000005">
    <property type="protein sequence ID" value="KAL3686295.1"/>
    <property type="molecule type" value="Genomic_DNA"/>
</dbReference>
<feature type="compositionally biased region" description="Basic and acidic residues" evidence="1">
    <location>
        <begin position="888"/>
        <end position="903"/>
    </location>
</feature>
<name>A0ABD3H462_9MARC</name>
<dbReference type="PANTHER" id="PTHR31008:SF2">
    <property type="entry name" value="COP1-INTERACTING PROTEIN-LIKE PROTEIN"/>
    <property type="match status" value="1"/>
</dbReference>
<feature type="region of interest" description="Disordered" evidence="1">
    <location>
        <begin position="1394"/>
        <end position="1415"/>
    </location>
</feature>
<evidence type="ECO:0008006" key="4">
    <source>
        <dbReference type="Google" id="ProtNLM"/>
    </source>
</evidence>
<feature type="region of interest" description="Disordered" evidence="1">
    <location>
        <begin position="1656"/>
        <end position="1709"/>
    </location>
</feature>
<dbReference type="PANTHER" id="PTHR31008">
    <property type="entry name" value="COP1-INTERACTING PROTEIN-RELATED"/>
    <property type="match status" value="1"/>
</dbReference>
<dbReference type="Proteomes" id="UP001633002">
    <property type="component" value="Unassembled WGS sequence"/>
</dbReference>
<feature type="compositionally biased region" description="Polar residues" evidence="1">
    <location>
        <begin position="579"/>
        <end position="589"/>
    </location>
</feature>
<feature type="region of interest" description="Disordered" evidence="1">
    <location>
        <begin position="1733"/>
        <end position="1824"/>
    </location>
</feature>
<feature type="region of interest" description="Disordered" evidence="1">
    <location>
        <begin position="709"/>
        <end position="862"/>
    </location>
</feature>
<feature type="compositionally biased region" description="Basic and acidic residues" evidence="1">
    <location>
        <begin position="754"/>
        <end position="770"/>
    </location>
</feature>
<feature type="region of interest" description="Disordered" evidence="1">
    <location>
        <begin position="1148"/>
        <end position="1219"/>
    </location>
</feature>
<comment type="caution">
    <text evidence="2">The sequence shown here is derived from an EMBL/GenBank/DDBJ whole genome shotgun (WGS) entry which is preliminary data.</text>
</comment>
<feature type="compositionally biased region" description="Polar residues" evidence="1">
    <location>
        <begin position="1249"/>
        <end position="1265"/>
    </location>
</feature>
<accession>A0ABD3H462</accession>
<sequence>MTVSEMVEEVSGDDVRFCSDLERGSTMRSETRLDFAVFQLTPTRTRCELLVSAGGITEKLASGLLKPFLAHLKAAEEEIERGGYSIKLVPFFASSDNLHGAAWFTKGTIERFVRFVSTPEVLERVSSVEAELVQIEEAISVQATEARVDEQYLRTSSAPAPHGSLPVQVVNTEKCSFSTKSRRNSIDSQDVAGGDSSKWRLLRAMDARRLMLQKEQGMAFARAAAAGFDMEHMEDLIAFADCFGACRLREACVKFMALCKKRQEAGLWIEEMEMAAAEATANRLEGPEYIQSTVNISRGKEYTDTWSDLNSEAGDEVRSHKSFCPEGRGFPVEEDLKRRRSSQDDSLVDMGAEYGPSGGYRLRGRYNQVGGVVPPSIDELQASAYAHETLGRPYILSPGGHPGSRVPVDQGMYQGEHGFEYRGAHAQGAPGGIANQYPRYVQSFHGNSPSTSPASGLPSWVPRDEEQNYDTRVHYGTAQPSESGSIHGTLYPGHFGLGLNSGYGDDGHYLQWRQGEYQGNWPSQQPLAPSQYWQRIAGPGDEPRSQHSGDSSTAPEPHFINRSLPHQRGSWSPDLRGASTVQGVSSAPGTQPFLKPQSSAREEVSDAQLEIKQPAPDTQFSETFSAVQEYSEEKGITPSGIIAQSSPSVRGKQVLSPMDSANKRFGRKSTSPRRRSSSPLRKVQVGRSGARRSGLVVIRNINYIASSSQDRVAVAKDHGSDEESGDSESEDYEDKGEPTTDQVRFSVKDAINLFEKKRKESGEAVKKSFRQESPGSGSLFNERVKRWSEASARPTKEGDPDEDSEVHSKQGSCTVDQEVGGDNSITHHSKSEEEEVESRPTDPAEQEEQRTDASFHLVSGYGGRTTSRSLPLFDAEVSSYHQVPKYALPKERPTQPERDENRIQKKPSAQLDVPQVGAQGCCIMESKADDCLMLRDRGDQKERGSWAVDLAQESEVLSAQVKDTVQDDSFILPARMQDQPSIRRTWNMESEISADQASTGGAEEILDTSSFKEDLMYILERNTGRDSLGRQWNTLVDYDVEFYGEGDKGEDGRSVVGENESPKDQQGRFYEQYREKRDAKLREQPGPKRAEREAKLKAMQEVLEKQKAEMASRTGGRTSESTRYAVTADAQLRAEKLRQFKAGLLESKRKKEEEERRRIDEIRMQRRERIAARSSPTGAASGSHSASSTPRATKHIPTTLKANSRLSPSKNMKAGTSGAVSRVAVLSSPKAIPGKMATTGTIAGPRRAQNASTQVALENPLSRSVPSLVDFRKENAKPTGRSPSGDKVGGSSRLQAKLISTMPRSKSANDASPLESNVGLSSRSVVRATVISDDKKRRSVSSRKSIPTVTELNSYTNVLSAETASTPLKASKETASEPAVTKVVKRTVATPAGPQEAKPFLRKGTGIGPGSGSVVRKMKSSQTSETAKSVNEDNLEAFSAATADIQGFKDQDGLEAANSAVSASLVVASECNLQETTVSEGPQDAMQRPENRPGFMPVRAPPSPVQEAGDSTVKDVDVCISAPQNTVSEEPLAVGQASQEASPRPREFLEEARTVDEVKAAEVLDSPPRAPVAPVVGKEEQSHLAPLAPLSPVESKFMAFPLVSTLEDYNAPVSLASPSPSQATIAPNIENYDFVLASPSDTLVPNGYEVPLAVATTSPSASSPVVSQLQRSVSPDPNKVDTTKWMKKGNSHKSSSGHQGSKDSPRGFKRLLNFGRRNSKGNMANASEWALASTASEGDDDPNQTKAGASRSIDILDKNVESGSKYERARRTSNGKSNNLRYMGDSPESERTESNGSGGRGSVPRTSFFSLSSFRSKNDSKYRA</sequence>
<feature type="compositionally biased region" description="Basic and acidic residues" evidence="1">
    <location>
        <begin position="1148"/>
        <end position="1171"/>
    </location>
</feature>
<evidence type="ECO:0000313" key="3">
    <source>
        <dbReference type="Proteomes" id="UP001633002"/>
    </source>
</evidence>
<reference evidence="2 3" key="1">
    <citation type="submission" date="2024-09" db="EMBL/GenBank/DDBJ databases">
        <title>Chromosome-scale assembly of Riccia sorocarpa.</title>
        <authorList>
            <person name="Paukszto L."/>
        </authorList>
    </citation>
    <scope>NUCLEOTIDE SEQUENCE [LARGE SCALE GENOMIC DNA]</scope>
    <source>
        <strain evidence="2">LP-2024</strain>
        <tissue evidence="2">Aerial parts of the thallus</tissue>
    </source>
</reference>
<evidence type="ECO:0000313" key="2">
    <source>
        <dbReference type="EMBL" id="KAL3686295.1"/>
    </source>
</evidence>
<feature type="compositionally biased region" description="Polar residues" evidence="1">
    <location>
        <begin position="1200"/>
        <end position="1210"/>
    </location>
</feature>
<feature type="compositionally biased region" description="Basic residues" evidence="1">
    <location>
        <begin position="664"/>
        <end position="676"/>
    </location>
</feature>
<feature type="region of interest" description="Disordered" evidence="1">
    <location>
        <begin position="1232"/>
        <end position="1293"/>
    </location>
</feature>
<feature type="region of interest" description="Disordered" evidence="1">
    <location>
        <begin position="1476"/>
        <end position="1496"/>
    </location>
</feature>
<organism evidence="2 3">
    <name type="scientific">Riccia sorocarpa</name>
    <dbReference type="NCBI Taxonomy" id="122646"/>
    <lineage>
        <taxon>Eukaryota</taxon>
        <taxon>Viridiplantae</taxon>
        <taxon>Streptophyta</taxon>
        <taxon>Embryophyta</taxon>
        <taxon>Marchantiophyta</taxon>
        <taxon>Marchantiopsida</taxon>
        <taxon>Marchantiidae</taxon>
        <taxon>Marchantiales</taxon>
        <taxon>Ricciaceae</taxon>
        <taxon>Riccia</taxon>
    </lineage>
</organism>
<gene>
    <name evidence="2" type="ORF">R1sor_008869</name>
</gene>
<proteinExistence type="predicted"/>
<feature type="compositionally biased region" description="Basic and acidic residues" evidence="1">
    <location>
        <begin position="1754"/>
        <end position="1770"/>
    </location>
</feature>
<feature type="compositionally biased region" description="Low complexity" evidence="1">
    <location>
        <begin position="1656"/>
        <end position="1667"/>
    </location>
</feature>